<feature type="transmembrane region" description="Helical" evidence="5">
    <location>
        <begin position="386"/>
        <end position="403"/>
    </location>
</feature>
<evidence type="ECO:0000313" key="7">
    <source>
        <dbReference type="EMBL" id="MBB6104486.1"/>
    </source>
</evidence>
<reference evidence="7 8" key="1">
    <citation type="submission" date="2020-08" db="EMBL/GenBank/DDBJ databases">
        <title>Above-ground endophytic microbial communities from plants in different locations in the United States.</title>
        <authorList>
            <person name="Frank C."/>
        </authorList>
    </citation>
    <scope>NUCLEOTIDE SEQUENCE [LARGE SCALE GENOMIC DNA]</scope>
    <source>
        <strain evidence="7 8">WP4_2_2</strain>
    </source>
</reference>
<name>A0A7W9WUM3_9BURK</name>
<gene>
    <name evidence="7" type="ORF">F4827_004345</name>
</gene>
<feature type="transmembrane region" description="Helical" evidence="5">
    <location>
        <begin position="146"/>
        <end position="166"/>
    </location>
</feature>
<proteinExistence type="predicted"/>
<feature type="transmembrane region" description="Helical" evidence="5">
    <location>
        <begin position="82"/>
        <end position="101"/>
    </location>
</feature>
<dbReference type="RefSeq" id="WP_183726757.1">
    <property type="nucleotide sequence ID" value="NZ_JACHBW010000012.1"/>
</dbReference>
<keyword evidence="8" id="KW-1185">Reference proteome</keyword>
<keyword evidence="3 5" id="KW-1133">Transmembrane helix</keyword>
<comment type="subcellular location">
    <subcellularLocation>
        <location evidence="1">Membrane</location>
        <topology evidence="1">Multi-pass membrane protein</topology>
    </subcellularLocation>
</comment>
<evidence type="ECO:0000256" key="3">
    <source>
        <dbReference type="ARBA" id="ARBA00022989"/>
    </source>
</evidence>
<feature type="transmembrane region" description="Helical" evidence="5">
    <location>
        <begin position="435"/>
        <end position="453"/>
    </location>
</feature>
<keyword evidence="4 5" id="KW-0472">Membrane</keyword>
<feature type="transmembrane region" description="Helical" evidence="5">
    <location>
        <begin position="459"/>
        <end position="484"/>
    </location>
</feature>
<organism evidence="7 8">
    <name type="scientific">Paraburkholderia bannensis</name>
    <dbReference type="NCBI Taxonomy" id="765414"/>
    <lineage>
        <taxon>Bacteria</taxon>
        <taxon>Pseudomonadati</taxon>
        <taxon>Pseudomonadota</taxon>
        <taxon>Betaproteobacteria</taxon>
        <taxon>Burkholderiales</taxon>
        <taxon>Burkholderiaceae</taxon>
        <taxon>Paraburkholderia</taxon>
    </lineage>
</organism>
<feature type="domain" description="Integral membrane bound transporter" evidence="6">
    <location>
        <begin position="395"/>
        <end position="517"/>
    </location>
</feature>
<evidence type="ECO:0000256" key="2">
    <source>
        <dbReference type="ARBA" id="ARBA00022692"/>
    </source>
</evidence>
<evidence type="ECO:0000259" key="6">
    <source>
        <dbReference type="Pfam" id="PF13515"/>
    </source>
</evidence>
<dbReference type="GO" id="GO:0016020">
    <property type="term" value="C:membrane"/>
    <property type="evidence" value="ECO:0007669"/>
    <property type="project" value="UniProtKB-SubCell"/>
</dbReference>
<feature type="transmembrane region" description="Helical" evidence="5">
    <location>
        <begin position="117"/>
        <end position="134"/>
    </location>
</feature>
<sequence>MYSLARLVSVVSRSTFRAEGHVFAVTPERVGIAEGVRAALAMAPLLVAATLLARPEIALGAVAAFWNCLCDPQGSKAARLKAMVNFTVMGVVVLTIASWGANWGESWGENWGGNRGYTARLAILFALVFLCGLTRSYKAALGPMPAQAGFIASLAVVIGVASARPLTGALELGGYFLLGSVWTMLFCVFLVPIPFRQSGNLTLAAIFGRLESMAAFVNTLESNPQADSWQTFDLVHRRGVRMSIERGRALAALDTCNGLRLGAYIDASGRIFSALIAIGQTRRNASAAASEPSRRLLQALQRLLLAAGNLPLLDGPLPDTLVAQARTLLHEAASQDDAIARCVKFAANAVVRLSTPDAVPAAGSGQIPVGPAPAARGIDVQVWRHAFRVALAAVVAFAIGTWLNVTLAYWGALAAIIVTQPVAANTWLRILERACGSIVGGLIAAALLATLPGPGAMTLAILPLAALAIACRLVSYGFFVVFLCPMFMLISDFIHPTGGLIAARFINEVIGACVGVAASFLLWPGRHDDVLNAALQAAISANMNFASAALRMDSASIPDLDRLQREAGMASTRLETARERLLLEGRWRSAGLERLREVIVSLRVVCGTAAVVEVLRDAEPRTEDRQRADACDATTAQLLHTLATRTPLQTPLPTSKAADDDLGEAVHQLTDALNHYVTLPA</sequence>
<evidence type="ECO:0000313" key="8">
    <source>
        <dbReference type="Proteomes" id="UP000571554"/>
    </source>
</evidence>
<comment type="caution">
    <text evidence="7">The sequence shown here is derived from an EMBL/GenBank/DDBJ whole genome shotgun (WGS) entry which is preliminary data.</text>
</comment>
<evidence type="ECO:0000256" key="4">
    <source>
        <dbReference type="ARBA" id="ARBA00023136"/>
    </source>
</evidence>
<accession>A0A7W9WUM3</accession>
<dbReference type="Proteomes" id="UP000571554">
    <property type="component" value="Unassembled WGS sequence"/>
</dbReference>
<evidence type="ECO:0000256" key="1">
    <source>
        <dbReference type="ARBA" id="ARBA00004141"/>
    </source>
</evidence>
<evidence type="ECO:0000256" key="5">
    <source>
        <dbReference type="SAM" id="Phobius"/>
    </source>
</evidence>
<keyword evidence="2 5" id="KW-0812">Transmembrane</keyword>
<dbReference type="EMBL" id="JACHBW010000012">
    <property type="protein sequence ID" value="MBB6104486.1"/>
    <property type="molecule type" value="Genomic_DNA"/>
</dbReference>
<protein>
    <recommendedName>
        <fullName evidence="6">Integral membrane bound transporter domain-containing protein</fullName>
    </recommendedName>
</protein>
<feature type="transmembrane region" description="Helical" evidence="5">
    <location>
        <begin position="172"/>
        <end position="193"/>
    </location>
</feature>
<dbReference type="AlphaFoldDB" id="A0A7W9WUM3"/>
<dbReference type="InterPro" id="IPR049453">
    <property type="entry name" value="Memb_transporter_dom"/>
</dbReference>
<feature type="transmembrane region" description="Helical" evidence="5">
    <location>
        <begin position="505"/>
        <end position="523"/>
    </location>
</feature>
<dbReference type="Pfam" id="PF13515">
    <property type="entry name" value="FUSC_2"/>
    <property type="match status" value="1"/>
</dbReference>